<feature type="region of interest" description="Disordered" evidence="1">
    <location>
        <begin position="382"/>
        <end position="401"/>
    </location>
</feature>
<reference evidence="3" key="1">
    <citation type="journal article" date="2021" name="Proc. Natl. Acad. Sci. U.S.A.">
        <title>Global biogeography of chemosynthetic symbionts reveals both localized and globally distributed symbiont groups. .</title>
        <authorList>
            <person name="Osvatic J.T."/>
            <person name="Wilkins L.G.E."/>
            <person name="Leibrecht L."/>
            <person name="Leray M."/>
            <person name="Zauner S."/>
            <person name="Polzin J."/>
            <person name="Camacho Y."/>
            <person name="Gros O."/>
            <person name="van Gils J.A."/>
            <person name="Eisen J.A."/>
            <person name="Petersen J.M."/>
            <person name="Yuen B."/>
        </authorList>
    </citation>
    <scope>NUCLEOTIDE SEQUENCE</scope>
    <source>
        <strain evidence="3">MAGL173</strain>
    </source>
</reference>
<protein>
    <submittedName>
        <fullName evidence="3">TraI domain-containing protein</fullName>
    </submittedName>
</protein>
<organism evidence="3 4">
    <name type="scientific">Candidatus Thiodiazotropha lotti</name>
    <dbReference type="NCBI Taxonomy" id="2792787"/>
    <lineage>
        <taxon>Bacteria</taxon>
        <taxon>Pseudomonadati</taxon>
        <taxon>Pseudomonadota</taxon>
        <taxon>Gammaproteobacteria</taxon>
        <taxon>Chromatiales</taxon>
        <taxon>Sedimenticolaceae</taxon>
        <taxon>Candidatus Thiodiazotropha</taxon>
    </lineage>
</organism>
<dbReference type="InterPro" id="IPR022391">
    <property type="entry name" value="ICE_relaxase_PFGI-1"/>
</dbReference>
<evidence type="ECO:0000256" key="1">
    <source>
        <dbReference type="SAM" id="MobiDB-lite"/>
    </source>
</evidence>
<dbReference type="SUPFAM" id="SSF46785">
    <property type="entry name" value="Winged helix' DNA-binding domain"/>
    <property type="match status" value="1"/>
</dbReference>
<dbReference type="NCBIfam" id="NF041494">
    <property type="entry name" value="MobH"/>
    <property type="match status" value="1"/>
</dbReference>
<comment type="caution">
    <text evidence="3">The sequence shown here is derived from an EMBL/GenBank/DDBJ whole genome shotgun (WGS) entry which is preliminary data.</text>
</comment>
<dbReference type="Gene3D" id="1.10.10.10">
    <property type="entry name" value="Winged helix-like DNA-binding domain superfamily/Winged helix DNA-binding domain"/>
    <property type="match status" value="1"/>
</dbReference>
<dbReference type="NCBIfam" id="TIGR03760">
    <property type="entry name" value="ICE_TraI_Pfluor"/>
    <property type="match status" value="1"/>
</dbReference>
<feature type="domain" description="HD/PDEase" evidence="2">
    <location>
        <begin position="79"/>
        <end position="246"/>
    </location>
</feature>
<gene>
    <name evidence="3" type="ORF">JAZ04_01280</name>
</gene>
<dbReference type="Proteomes" id="UP000886687">
    <property type="component" value="Unassembled WGS sequence"/>
</dbReference>
<dbReference type="InterPro" id="IPR011119">
    <property type="entry name" value="Unchr_helicase_relaxase_TraI"/>
</dbReference>
<dbReference type="InterPro" id="IPR036390">
    <property type="entry name" value="WH_DNA-bd_sf"/>
</dbReference>
<accession>A0A9E4K201</accession>
<dbReference type="Gene3D" id="1.10.3210.40">
    <property type="match status" value="1"/>
</dbReference>
<feature type="region of interest" description="Disordered" evidence="1">
    <location>
        <begin position="430"/>
        <end position="462"/>
    </location>
</feature>
<name>A0A9E4K201_9GAMM</name>
<dbReference type="InterPro" id="IPR003607">
    <property type="entry name" value="HD/PDEase_dom"/>
</dbReference>
<proteinExistence type="predicted"/>
<dbReference type="AlphaFoldDB" id="A0A9E4K201"/>
<dbReference type="Pfam" id="PF07515">
    <property type="entry name" value="TraI_2_C"/>
    <property type="match status" value="1"/>
</dbReference>
<evidence type="ECO:0000259" key="2">
    <source>
        <dbReference type="SMART" id="SM00471"/>
    </source>
</evidence>
<evidence type="ECO:0000313" key="3">
    <source>
        <dbReference type="EMBL" id="MCG7937478.1"/>
    </source>
</evidence>
<dbReference type="SMART" id="SM00471">
    <property type="entry name" value="HDc"/>
    <property type="match status" value="1"/>
</dbReference>
<sequence length="590" mass="65492">MNVWHKLKSVLKAEKANRGLLHAHAATDLLMRYQPQLSRIRQLTSIPDGHYNKLYNDLIQRLAELVQLVPASEAHHHAHAGGLLQHSLETAEAALRIRQSYLLPQGGIPEQQSMKADLYTYAVFTAALLHDIGKPLADQLIRIHHSDGRVDDWAPLGGPMPIGSRYSIIFRRDRKYQLHEKLPLLLVQWTIPIEGQVWLNSDLSLLEQWTEALSGSNIDDANAISEIIKKADQYSVANNLTGGHAVSIAQQPAVPLHQRIAVELRRLIDENWKRNEPGGVAFHTQSSDTIWLVSKRSLDELRSSLIGQGQTGIPPNPRIMDELIQYDYLNASSDGKASRKITIKIGDWEQSLTCIGVRTSKLWGAGSGPATDINVRIVLEDGKREESPSTSQTLDNTPPISQNLEQVSSASVVDKQTVIAAVTATDVSESYQDIDDDVPPDLRAEDSQPAPAALDKETVSESVPDENLAKSFCTWLTKGVRTGKLEINNAKAMVHTVPEGLLIVSPRIFRVFAQSVGSDYKKVQSKFQRLKINKKTEQGQNIWTYDIKGDRKSSTVKGMIIMNPEKDLGLASLPNPNSHLIIAQKKFLDN</sequence>
<dbReference type="InterPro" id="IPR036388">
    <property type="entry name" value="WH-like_DNA-bd_sf"/>
</dbReference>
<dbReference type="InterPro" id="IPR011093">
    <property type="entry name" value="TraI_2_C"/>
</dbReference>
<dbReference type="Gene3D" id="2.40.10.200">
    <property type="entry name" value="STY4665 C-terminal domain-like"/>
    <property type="match status" value="1"/>
</dbReference>
<dbReference type="CDD" id="cd00077">
    <property type="entry name" value="HDc"/>
    <property type="match status" value="1"/>
</dbReference>
<dbReference type="Pfam" id="PF07514">
    <property type="entry name" value="TraI_2"/>
    <property type="match status" value="1"/>
</dbReference>
<dbReference type="SUPFAM" id="SSF109604">
    <property type="entry name" value="HD-domain/PDEase-like"/>
    <property type="match status" value="1"/>
</dbReference>
<dbReference type="EMBL" id="JAEPDI010000001">
    <property type="protein sequence ID" value="MCG7937478.1"/>
    <property type="molecule type" value="Genomic_DNA"/>
</dbReference>
<evidence type="ECO:0000313" key="4">
    <source>
        <dbReference type="Proteomes" id="UP000886687"/>
    </source>
</evidence>
<feature type="compositionally biased region" description="Polar residues" evidence="1">
    <location>
        <begin position="388"/>
        <end position="401"/>
    </location>
</feature>